<dbReference type="Pfam" id="PF02424">
    <property type="entry name" value="ApbE"/>
    <property type="match status" value="1"/>
</dbReference>
<evidence type="ECO:0000256" key="6">
    <source>
        <dbReference type="ARBA" id="ARBA00022723"/>
    </source>
</evidence>
<evidence type="ECO:0000256" key="10">
    <source>
        <dbReference type="ARBA" id="ARBA00048540"/>
    </source>
</evidence>
<keyword evidence="7" id="KW-0274">FAD</keyword>
<evidence type="ECO:0000256" key="8">
    <source>
        <dbReference type="ARBA" id="ARBA00022842"/>
    </source>
</evidence>
<dbReference type="SUPFAM" id="SSF143631">
    <property type="entry name" value="ApbE-like"/>
    <property type="match status" value="1"/>
</dbReference>
<dbReference type="PANTHER" id="PTHR30040:SF2">
    <property type="entry name" value="FAD:PROTEIN FMN TRANSFERASE"/>
    <property type="match status" value="1"/>
</dbReference>
<evidence type="ECO:0000256" key="9">
    <source>
        <dbReference type="ARBA" id="ARBA00031306"/>
    </source>
</evidence>
<dbReference type="Proteomes" id="UP001232536">
    <property type="component" value="Unassembled WGS sequence"/>
</dbReference>
<proteinExistence type="predicted"/>
<sequence>MVAADDWRALGTWVRLAVTDDAALPRARQMLIDDLGALDLACSRFRDDSEVVALEHARGRATRISPVLADALAVALAAARLTGGDVDPTVGRVMVDLGYDRDLEALVELAGPPRVRPAPGWQRVRLDLERNEVTVPPGVLLDLGATAKARAADLAARRIADALGTGVLVALGGDVRVAGPAPAEGWRVRVQDHAGPPAQEPDGPTLSLDHGGLATSSTSSRRWVRSGTQLHHIVDPRVGFPAWTPWRTVTVAAASAALANAASTAAVIRAERAPAWLAELGLPARLVTRDGAVTTVAGWPVQGVAA</sequence>
<name>A0ABT9DCD9_9CELL</name>
<reference evidence="12 13" key="1">
    <citation type="submission" date="2023-07" db="EMBL/GenBank/DDBJ databases">
        <title>Description of novel actinomycetes strains, isolated from tidal flat sediment.</title>
        <authorList>
            <person name="Lu C."/>
        </authorList>
    </citation>
    <scope>NUCLEOTIDE SEQUENCE [LARGE SCALE GENOMIC DNA]</scope>
    <source>
        <strain evidence="12 13">SYSU T00b441</strain>
    </source>
</reference>
<evidence type="ECO:0000256" key="5">
    <source>
        <dbReference type="ARBA" id="ARBA00022679"/>
    </source>
</evidence>
<evidence type="ECO:0000256" key="2">
    <source>
        <dbReference type="ARBA" id="ARBA00011955"/>
    </source>
</evidence>
<keyword evidence="6" id="KW-0479">Metal-binding</keyword>
<keyword evidence="13" id="KW-1185">Reference proteome</keyword>
<organism evidence="12 13">
    <name type="scientific">Actinotalea lenta</name>
    <dbReference type="NCBI Taxonomy" id="3064654"/>
    <lineage>
        <taxon>Bacteria</taxon>
        <taxon>Bacillati</taxon>
        <taxon>Actinomycetota</taxon>
        <taxon>Actinomycetes</taxon>
        <taxon>Micrococcales</taxon>
        <taxon>Cellulomonadaceae</taxon>
        <taxon>Actinotalea</taxon>
    </lineage>
</organism>
<dbReference type="InterPro" id="IPR024932">
    <property type="entry name" value="ApbE"/>
</dbReference>
<accession>A0ABT9DCD9</accession>
<comment type="catalytic activity">
    <reaction evidence="10">
        <text>L-threonyl-[protein] + FAD = FMN-L-threonyl-[protein] + AMP + H(+)</text>
        <dbReference type="Rhea" id="RHEA:36847"/>
        <dbReference type="Rhea" id="RHEA-COMP:11060"/>
        <dbReference type="Rhea" id="RHEA-COMP:11061"/>
        <dbReference type="ChEBI" id="CHEBI:15378"/>
        <dbReference type="ChEBI" id="CHEBI:30013"/>
        <dbReference type="ChEBI" id="CHEBI:57692"/>
        <dbReference type="ChEBI" id="CHEBI:74257"/>
        <dbReference type="ChEBI" id="CHEBI:456215"/>
        <dbReference type="EC" id="2.7.1.180"/>
    </reaction>
</comment>
<keyword evidence="8" id="KW-0460">Magnesium</keyword>
<comment type="caution">
    <text evidence="12">The sequence shown here is derived from an EMBL/GenBank/DDBJ whole genome shotgun (WGS) entry which is preliminary data.</text>
</comment>
<keyword evidence="4" id="KW-0285">Flavoprotein</keyword>
<dbReference type="EC" id="2.7.1.180" evidence="2"/>
<evidence type="ECO:0000256" key="1">
    <source>
        <dbReference type="ARBA" id="ARBA00001946"/>
    </source>
</evidence>
<feature type="region of interest" description="Disordered" evidence="11">
    <location>
        <begin position="193"/>
        <end position="220"/>
    </location>
</feature>
<evidence type="ECO:0000313" key="13">
    <source>
        <dbReference type="Proteomes" id="UP001232536"/>
    </source>
</evidence>
<dbReference type="InterPro" id="IPR003374">
    <property type="entry name" value="ApbE-like_sf"/>
</dbReference>
<evidence type="ECO:0000256" key="7">
    <source>
        <dbReference type="ARBA" id="ARBA00022827"/>
    </source>
</evidence>
<dbReference type="PANTHER" id="PTHR30040">
    <property type="entry name" value="THIAMINE BIOSYNTHESIS LIPOPROTEIN APBE"/>
    <property type="match status" value="1"/>
</dbReference>
<evidence type="ECO:0000256" key="3">
    <source>
        <dbReference type="ARBA" id="ARBA00016337"/>
    </source>
</evidence>
<dbReference type="RefSeq" id="WP_304601936.1">
    <property type="nucleotide sequence ID" value="NZ_JAUQYP010000001.1"/>
</dbReference>
<evidence type="ECO:0000256" key="11">
    <source>
        <dbReference type="SAM" id="MobiDB-lite"/>
    </source>
</evidence>
<dbReference type="EMBL" id="JAUQYP010000001">
    <property type="protein sequence ID" value="MDO8106961.1"/>
    <property type="molecule type" value="Genomic_DNA"/>
</dbReference>
<evidence type="ECO:0000313" key="12">
    <source>
        <dbReference type="EMBL" id="MDO8106961.1"/>
    </source>
</evidence>
<comment type="cofactor">
    <cofactor evidence="1">
        <name>Mg(2+)</name>
        <dbReference type="ChEBI" id="CHEBI:18420"/>
    </cofactor>
</comment>
<dbReference type="GO" id="GO:0016740">
    <property type="term" value="F:transferase activity"/>
    <property type="evidence" value="ECO:0007669"/>
    <property type="project" value="UniProtKB-KW"/>
</dbReference>
<keyword evidence="5 12" id="KW-0808">Transferase</keyword>
<protein>
    <recommendedName>
        <fullName evidence="3">FAD:protein FMN transferase</fullName>
        <ecNumber evidence="2">2.7.1.180</ecNumber>
    </recommendedName>
    <alternativeName>
        <fullName evidence="9">Flavin transferase</fullName>
    </alternativeName>
</protein>
<gene>
    <name evidence="12" type="ORF">Q6348_07090</name>
</gene>
<evidence type="ECO:0000256" key="4">
    <source>
        <dbReference type="ARBA" id="ARBA00022630"/>
    </source>
</evidence>
<dbReference type="Gene3D" id="3.10.520.10">
    <property type="entry name" value="ApbE-like domains"/>
    <property type="match status" value="1"/>
</dbReference>